<dbReference type="SUPFAM" id="SSF47336">
    <property type="entry name" value="ACP-like"/>
    <property type="match status" value="1"/>
</dbReference>
<dbReference type="PROSITE" id="PS50075">
    <property type="entry name" value="CARRIER"/>
    <property type="match status" value="1"/>
</dbReference>
<dbReference type="InterPro" id="IPR042104">
    <property type="entry name" value="PKS_dehydratase_sf"/>
</dbReference>
<dbReference type="PANTHER" id="PTHR43775:SF37">
    <property type="entry name" value="SI:DKEY-61P9.11"/>
    <property type="match status" value="1"/>
</dbReference>
<dbReference type="GO" id="GO:0004312">
    <property type="term" value="F:fatty acid synthase activity"/>
    <property type="evidence" value="ECO:0007669"/>
    <property type="project" value="TreeGrafter"/>
</dbReference>
<feature type="domain" description="Carrier" evidence="3">
    <location>
        <begin position="475"/>
        <end position="550"/>
    </location>
</feature>
<dbReference type="PANTHER" id="PTHR43775">
    <property type="entry name" value="FATTY ACID SYNTHASE"/>
    <property type="match status" value="1"/>
</dbReference>
<dbReference type="InterPro" id="IPR014043">
    <property type="entry name" value="Acyl_transferase_dom"/>
</dbReference>
<proteinExistence type="predicted"/>
<dbReference type="Gene3D" id="1.10.1200.10">
    <property type="entry name" value="ACP-like"/>
    <property type="match status" value="1"/>
</dbReference>
<dbReference type="GO" id="GO:0006633">
    <property type="term" value="P:fatty acid biosynthetic process"/>
    <property type="evidence" value="ECO:0007669"/>
    <property type="project" value="TreeGrafter"/>
</dbReference>
<name>A0A212K132_9BACT</name>
<protein>
    <submittedName>
        <fullName evidence="4">Acyl transferase</fullName>
    </submittedName>
</protein>
<evidence type="ECO:0000256" key="2">
    <source>
        <dbReference type="ARBA" id="ARBA00022553"/>
    </source>
</evidence>
<dbReference type="InterPro" id="IPR009081">
    <property type="entry name" value="PP-bd_ACP"/>
</dbReference>
<keyword evidence="4" id="KW-0808">Transferase</keyword>
<dbReference type="SUPFAM" id="SSF55048">
    <property type="entry name" value="Probable ACP-binding domain of malonyl-CoA ACP transacylase"/>
    <property type="match status" value="1"/>
</dbReference>
<dbReference type="Gene3D" id="3.10.129.110">
    <property type="entry name" value="Polyketide synthase dehydratase"/>
    <property type="match status" value="1"/>
</dbReference>
<dbReference type="InterPro" id="IPR036736">
    <property type="entry name" value="ACP-like_sf"/>
</dbReference>
<reference evidence="4" key="1">
    <citation type="submission" date="2016-04" db="EMBL/GenBank/DDBJ databases">
        <authorList>
            <person name="Evans L.H."/>
            <person name="Alamgir A."/>
            <person name="Owens N."/>
            <person name="Weber N.D."/>
            <person name="Virtaneva K."/>
            <person name="Barbian K."/>
            <person name="Babar A."/>
            <person name="Rosenke K."/>
        </authorList>
    </citation>
    <scope>NUCLEOTIDE SEQUENCE</scope>
    <source>
        <strain evidence="4">92-2</strain>
    </source>
</reference>
<dbReference type="SMART" id="SM00827">
    <property type="entry name" value="PKS_AT"/>
    <property type="match status" value="1"/>
</dbReference>
<dbReference type="AlphaFoldDB" id="A0A212K132"/>
<keyword evidence="2" id="KW-0597">Phosphoprotein</keyword>
<dbReference type="InterPro" id="IPR001227">
    <property type="entry name" value="Ac_transferase_dom_sf"/>
</dbReference>
<dbReference type="Pfam" id="PF00550">
    <property type="entry name" value="PP-binding"/>
    <property type="match status" value="1"/>
</dbReference>
<dbReference type="RefSeq" id="WP_227118065.1">
    <property type="nucleotide sequence ID" value="NZ_LT598928.1"/>
</dbReference>
<organism evidence="4">
    <name type="scientific">uncultured Desulfovibrio sp</name>
    <dbReference type="NCBI Taxonomy" id="167968"/>
    <lineage>
        <taxon>Bacteria</taxon>
        <taxon>Pseudomonadati</taxon>
        <taxon>Thermodesulfobacteriota</taxon>
        <taxon>Desulfovibrionia</taxon>
        <taxon>Desulfovibrionales</taxon>
        <taxon>Desulfovibrionaceae</taxon>
        <taxon>Desulfovibrio</taxon>
        <taxon>environmental samples</taxon>
    </lineage>
</organism>
<dbReference type="InterPro" id="IPR016036">
    <property type="entry name" value="Malonyl_transacylase_ACP-bd"/>
</dbReference>
<accession>A0A212K132</accession>
<dbReference type="Pfam" id="PF00698">
    <property type="entry name" value="Acyl_transf_1"/>
    <property type="match status" value="1"/>
</dbReference>
<dbReference type="Gene3D" id="3.30.70.250">
    <property type="entry name" value="Malonyl-CoA ACP transacylase, ACP-binding"/>
    <property type="match status" value="1"/>
</dbReference>
<sequence>MRQDYENPVSGNLQDEIVLDGVRYANLQQAGQQWRIGAVNPVWRQELLALPAIPDAEALARLEARGLWIAPERADGPPPLAVMCCGLGAVWPGMGRELYDNFPAARAAMDRIAAVADWDILGLMDETGVEKISLTRWQSPYVFMLEYAQWSVLSSLGLSPSLFCGHSLGELIALCFSGILAPEVAWYILDTRAVHMSELEAGASRETGMMAVHADAEIINEACATWPALYVSNYNTPHQFILSGPRGVLQEARKSLRKRRIPAIVLNVSLAFHHPSMRVLRDISLRRLSALDMSAPERPMLSGITADFYPEDQPSICQYIADLDENSVRWTECVQTMWNREGIRYFLELGPQDTLCSLAADNEPQAKCLTAGRKGKEVEGMRQACAHLYSLGYLRRDAVARRARQAASGGEARMLACKPAPHCGLRPAVAGNGANVCASAASEAPQSSVMDTANAEFADSAAAAADSAPVTASHAESMAVVLQILAQACGRPVEDLRPEMDLRYDLALRSSRFPHIVQDVEKALGITVNFEDLLQVSTIGDLGRVLSGGSAFAGQAEHTAERASATAKLCAEPLRRFAPLKALPPDGCNRDLRLEPLPLDPSASGINLQPGDAVLLCVLDAYILPRLLSGIAPLGCVLGVPQPLLERCAPLAKAGARLMPLDIDLGKGGETALVASQLQAAVADFAQAQGRVDGLFFVPPVPAGIMVAPSADDVPPQAAPERLGALMESAIAAAVPHGLRFVGSCSVLPPEAENCIFDAPLEKALDAAAHAHGVAVRAIRMLHGPERASLDEWGDMLAREILCGTAEQVIWVRPEAIDGPVVCEEPPVRDIIKENPLRFPLVFPEPQPAYRSTATLFQGGCHFSHFADKTLALHGAQQGNCLGSDVPRLPVCRSLEAMLESSRQALPWLTVTGFCDLRFFDAPELPSGITRECRVTAEAEPWLMQEKVMTRMCRSELAVRGLTPNGRHTAQYAPVSEGMVWLAAHRSSVRPLWEEVPAAASVASPVLDTGPFYKAAGLGREWRFVENFCTLPDDLFSGALSLPQTCIAPGADSGYTGDMLVVEGVLQAAWLAITSEYSKDFSDTAALAAAMQEWALHAVGFIRIGPIRADGPLRILMQRSWANARLRRFDAQVIDQEGHVFLTIHHLEFDRCDQAGLSPAVNPSA</sequence>
<evidence type="ECO:0000256" key="1">
    <source>
        <dbReference type="ARBA" id="ARBA00022450"/>
    </source>
</evidence>
<dbReference type="Gene3D" id="3.40.366.10">
    <property type="entry name" value="Malonyl-Coenzyme A Acyl Carrier Protein, domain 2"/>
    <property type="match status" value="1"/>
</dbReference>
<dbReference type="EMBL" id="FLUP01000001">
    <property type="protein sequence ID" value="SBW05366.1"/>
    <property type="molecule type" value="Genomic_DNA"/>
</dbReference>
<dbReference type="InterPro" id="IPR016035">
    <property type="entry name" value="Acyl_Trfase/lysoPLipase"/>
</dbReference>
<evidence type="ECO:0000259" key="3">
    <source>
        <dbReference type="PROSITE" id="PS50075"/>
    </source>
</evidence>
<gene>
    <name evidence="4" type="ORF">KM92DES2_12045</name>
</gene>
<dbReference type="InterPro" id="IPR050091">
    <property type="entry name" value="PKS_NRPS_Biosynth_Enz"/>
</dbReference>
<evidence type="ECO:0000313" key="4">
    <source>
        <dbReference type="EMBL" id="SBW05366.1"/>
    </source>
</evidence>
<dbReference type="SUPFAM" id="SSF52151">
    <property type="entry name" value="FabD/lysophospholipase-like"/>
    <property type="match status" value="1"/>
</dbReference>
<keyword evidence="1" id="KW-0596">Phosphopantetheine</keyword>